<feature type="chain" id="PRO_5038422761" description="Lipoprotein" evidence="1">
    <location>
        <begin position="21"/>
        <end position="213"/>
    </location>
</feature>
<feature type="signal peptide" evidence="1">
    <location>
        <begin position="1"/>
        <end position="20"/>
    </location>
</feature>
<dbReference type="Proteomes" id="UP000322634">
    <property type="component" value="Unassembled WGS sequence"/>
</dbReference>
<sequence>MKHVAFVVGMFGLAVVAACSAEGDDAGGSVPTAEKATVPAGWHRIENPEAGLSIVVPKGWIDIDVKSGEFAEKLRKAEIPGASAEAIERSVAQLKGKNLLYVVDAAGAEREYVNNISGLCAPDEGIGADELANEAKIGLARLGAEDIQTRTLRIGGLPAVKVSYSLNMAVSARAVQFRILAPGDKLCGITFGMKPGKEIKELDQIAGSIRLLS</sequence>
<keyword evidence="3" id="KW-1185">Reference proteome</keyword>
<dbReference type="OrthoDB" id="3477539at2"/>
<proteinExistence type="predicted"/>
<keyword evidence="1" id="KW-0732">Signal</keyword>
<evidence type="ECO:0008006" key="4">
    <source>
        <dbReference type="Google" id="ProtNLM"/>
    </source>
</evidence>
<evidence type="ECO:0000256" key="1">
    <source>
        <dbReference type="SAM" id="SignalP"/>
    </source>
</evidence>
<gene>
    <name evidence="2" type="ORF">FXF65_33405</name>
</gene>
<comment type="caution">
    <text evidence="2">The sequence shown here is derived from an EMBL/GenBank/DDBJ whole genome shotgun (WGS) entry which is preliminary data.</text>
</comment>
<dbReference type="PROSITE" id="PS51257">
    <property type="entry name" value="PROKAR_LIPOPROTEIN"/>
    <property type="match status" value="1"/>
</dbReference>
<dbReference type="AlphaFoldDB" id="A0A5D0TUY5"/>
<evidence type="ECO:0000313" key="2">
    <source>
        <dbReference type="EMBL" id="TYC09998.1"/>
    </source>
</evidence>
<dbReference type="RefSeq" id="WP_148354046.1">
    <property type="nucleotide sequence ID" value="NZ_JBHSBF010000005.1"/>
</dbReference>
<evidence type="ECO:0000313" key="3">
    <source>
        <dbReference type="Proteomes" id="UP000322634"/>
    </source>
</evidence>
<protein>
    <recommendedName>
        <fullName evidence="4">Lipoprotein</fullName>
    </recommendedName>
</protein>
<reference evidence="2 3" key="1">
    <citation type="submission" date="2019-08" db="EMBL/GenBank/DDBJ databases">
        <title>Actinomadura sp. nov. CYP1-5 isolated from mountain soil.</title>
        <authorList>
            <person name="Songsumanus A."/>
            <person name="Kuncharoen N."/>
            <person name="Kudo T."/>
            <person name="Yuki M."/>
            <person name="Igarashi Y."/>
            <person name="Tanasupawat S."/>
        </authorList>
    </citation>
    <scope>NUCLEOTIDE SEQUENCE [LARGE SCALE GENOMIC DNA]</scope>
    <source>
        <strain evidence="2 3">GKU157</strain>
    </source>
</reference>
<name>A0A5D0TUY5_9ACTN</name>
<organism evidence="2 3">
    <name type="scientific">Actinomadura syzygii</name>
    <dbReference type="NCBI Taxonomy" id="1427538"/>
    <lineage>
        <taxon>Bacteria</taxon>
        <taxon>Bacillati</taxon>
        <taxon>Actinomycetota</taxon>
        <taxon>Actinomycetes</taxon>
        <taxon>Streptosporangiales</taxon>
        <taxon>Thermomonosporaceae</taxon>
        <taxon>Actinomadura</taxon>
    </lineage>
</organism>
<dbReference type="EMBL" id="VSFF01000013">
    <property type="protein sequence ID" value="TYC09998.1"/>
    <property type="molecule type" value="Genomic_DNA"/>
</dbReference>
<accession>A0A5D0TUY5</accession>